<protein>
    <submittedName>
        <fullName evidence="4">Vlc</fullName>
    </submittedName>
</protein>
<dbReference type="Proteomes" id="UP000593567">
    <property type="component" value="Unassembled WGS sequence"/>
</dbReference>
<dbReference type="InterPro" id="IPR005026">
    <property type="entry name" value="SAPAP"/>
</dbReference>
<feature type="region of interest" description="Disordered" evidence="2">
    <location>
        <begin position="335"/>
        <end position="379"/>
    </location>
</feature>
<dbReference type="OrthoDB" id="10023951at2759"/>
<accession>A0A7J7JH42</accession>
<evidence type="ECO:0000256" key="3">
    <source>
        <dbReference type="SAM" id="SignalP"/>
    </source>
</evidence>
<dbReference type="AlphaFoldDB" id="A0A7J7JH42"/>
<dbReference type="PANTHER" id="PTHR12353">
    <property type="entry name" value="DISKS LARGE-ASSOCIATED PROTEIN DAP SAP90/PSD-95-ASSOCIATED PROTEIN"/>
    <property type="match status" value="1"/>
</dbReference>
<feature type="region of interest" description="Disordered" evidence="2">
    <location>
        <begin position="143"/>
        <end position="172"/>
    </location>
</feature>
<name>A0A7J7JH42_BUGNE</name>
<comment type="similarity">
    <text evidence="1">Belongs to the SAPAP family.</text>
</comment>
<organism evidence="4 5">
    <name type="scientific">Bugula neritina</name>
    <name type="common">Brown bryozoan</name>
    <name type="synonym">Sertularia neritina</name>
    <dbReference type="NCBI Taxonomy" id="10212"/>
    <lineage>
        <taxon>Eukaryota</taxon>
        <taxon>Metazoa</taxon>
        <taxon>Spiralia</taxon>
        <taxon>Lophotrochozoa</taxon>
        <taxon>Bryozoa</taxon>
        <taxon>Gymnolaemata</taxon>
        <taxon>Cheilostomatida</taxon>
        <taxon>Flustrina</taxon>
        <taxon>Buguloidea</taxon>
        <taxon>Bugulidae</taxon>
        <taxon>Bugula</taxon>
    </lineage>
</organism>
<sequence>MIGNLLTSSVIILIPLSLLTDPDPVNQGLSGNEDVSGTTITKVQQDGALPITYVTTEPPPEEMTSSTCPESKENSSNHKVNGATTNTEIAGVSNGDTLHEGHNSDAPLALSATHNINSNNRISFAAEDDRDVVCNESVSIELVDSGSPQRSDGSPLLNGHDSKLSLDLDETPAPMDTVDKSICLASDMEQLKLQHNTSKTNSLNGTVQDSPSKKNGEWFLKVTDNAQEKLLELCEVASHHLEDEGIPDEASGQIRAAIGKAQLLVNKKFKQFRGLCEKNLTQGPDEPFPTTSQDLAGFWDLVYIQVEQCENNFRDIQLLKSSGWVPSGNAQSSDVAVVTPRKPVTPRGNKSFEGALKSEPRVKNKSTTKATSATKARDEARKRLMAAKKAMKERRNSETDDVIYVSSS</sequence>
<dbReference type="GO" id="GO:0098978">
    <property type="term" value="C:glutamatergic synapse"/>
    <property type="evidence" value="ECO:0007669"/>
    <property type="project" value="TreeGrafter"/>
</dbReference>
<dbReference type="EMBL" id="VXIV02002515">
    <property type="protein sequence ID" value="KAF6024906.1"/>
    <property type="molecule type" value="Genomic_DNA"/>
</dbReference>
<dbReference type="Pfam" id="PF03359">
    <property type="entry name" value="GKAP"/>
    <property type="match status" value="1"/>
</dbReference>
<evidence type="ECO:0000256" key="2">
    <source>
        <dbReference type="SAM" id="MobiDB-lite"/>
    </source>
</evidence>
<evidence type="ECO:0000313" key="5">
    <source>
        <dbReference type="Proteomes" id="UP000593567"/>
    </source>
</evidence>
<evidence type="ECO:0000256" key="1">
    <source>
        <dbReference type="ARBA" id="ARBA00008839"/>
    </source>
</evidence>
<reference evidence="4" key="1">
    <citation type="submission" date="2020-06" db="EMBL/GenBank/DDBJ databases">
        <title>Draft genome of Bugula neritina, a colonial animal packing powerful symbionts and potential medicines.</title>
        <authorList>
            <person name="Rayko M."/>
        </authorList>
    </citation>
    <scope>NUCLEOTIDE SEQUENCE [LARGE SCALE GENOMIC DNA]</scope>
    <source>
        <strain evidence="4">Kwan_BN1</strain>
    </source>
</reference>
<comment type="caution">
    <text evidence="4">The sequence shown here is derived from an EMBL/GenBank/DDBJ whole genome shotgun (WGS) entry which is preliminary data.</text>
</comment>
<feature type="region of interest" description="Disordered" evidence="2">
    <location>
        <begin position="54"/>
        <end position="82"/>
    </location>
</feature>
<feature type="compositionally biased region" description="Low complexity" evidence="2">
    <location>
        <begin position="365"/>
        <end position="374"/>
    </location>
</feature>
<gene>
    <name evidence="4" type="ORF">EB796_016789</name>
</gene>
<feature type="chain" id="PRO_5029657683" evidence="3">
    <location>
        <begin position="23"/>
        <end position="408"/>
    </location>
</feature>
<evidence type="ECO:0000313" key="4">
    <source>
        <dbReference type="EMBL" id="KAF6024906.1"/>
    </source>
</evidence>
<dbReference type="GO" id="GO:0060090">
    <property type="term" value="F:molecular adaptor activity"/>
    <property type="evidence" value="ECO:0007669"/>
    <property type="project" value="TreeGrafter"/>
</dbReference>
<proteinExistence type="inferred from homology"/>
<feature type="signal peptide" evidence="3">
    <location>
        <begin position="1"/>
        <end position="22"/>
    </location>
</feature>
<dbReference type="PANTHER" id="PTHR12353:SF31">
    <property type="entry name" value="LD44824P"/>
    <property type="match status" value="1"/>
</dbReference>
<dbReference type="GO" id="GO:0023052">
    <property type="term" value="P:signaling"/>
    <property type="evidence" value="ECO:0007669"/>
    <property type="project" value="InterPro"/>
</dbReference>
<keyword evidence="5" id="KW-1185">Reference proteome</keyword>
<keyword evidence="3" id="KW-0732">Signal</keyword>
<dbReference type="GO" id="GO:0099572">
    <property type="term" value="C:postsynaptic specialization"/>
    <property type="evidence" value="ECO:0007669"/>
    <property type="project" value="TreeGrafter"/>
</dbReference>